<evidence type="ECO:0000313" key="3">
    <source>
        <dbReference type="EMBL" id="RCH83562.1"/>
    </source>
</evidence>
<feature type="non-terminal residue" evidence="3">
    <location>
        <position position="1"/>
    </location>
</feature>
<dbReference type="SUPFAM" id="SSF54001">
    <property type="entry name" value="Cysteine proteinases"/>
    <property type="match status" value="1"/>
</dbReference>
<dbReference type="InterPro" id="IPR038765">
    <property type="entry name" value="Papain-like_cys_pep_sf"/>
</dbReference>
<organism evidence="3 4">
    <name type="scientific">Rhizopus stolonifer</name>
    <name type="common">Rhizopus nigricans</name>
    <dbReference type="NCBI Taxonomy" id="4846"/>
    <lineage>
        <taxon>Eukaryota</taxon>
        <taxon>Fungi</taxon>
        <taxon>Fungi incertae sedis</taxon>
        <taxon>Mucoromycota</taxon>
        <taxon>Mucoromycotina</taxon>
        <taxon>Mucoromycetes</taxon>
        <taxon>Mucorales</taxon>
        <taxon>Mucorineae</taxon>
        <taxon>Rhizopodaceae</taxon>
        <taxon>Rhizopus</taxon>
    </lineage>
</organism>
<dbReference type="GO" id="GO:0140278">
    <property type="term" value="P:mitotic division septum assembly"/>
    <property type="evidence" value="ECO:0007669"/>
    <property type="project" value="TreeGrafter"/>
</dbReference>
<dbReference type="AlphaFoldDB" id="A0A367J0U1"/>
<dbReference type="Pfam" id="PF24584">
    <property type="entry name" value="Ig_CYK3_C"/>
    <property type="match status" value="1"/>
</dbReference>
<reference evidence="3 4" key="1">
    <citation type="journal article" date="2018" name="G3 (Bethesda)">
        <title>Phylogenetic and Phylogenomic Definition of Rhizopus Species.</title>
        <authorList>
            <person name="Gryganskyi A.P."/>
            <person name="Golan J."/>
            <person name="Dolatabadi S."/>
            <person name="Mondo S."/>
            <person name="Robb S."/>
            <person name="Idnurm A."/>
            <person name="Muszewska A."/>
            <person name="Steczkiewicz K."/>
            <person name="Masonjones S."/>
            <person name="Liao H.L."/>
            <person name="Gajdeczka M.T."/>
            <person name="Anike F."/>
            <person name="Vuek A."/>
            <person name="Anishchenko I.M."/>
            <person name="Voigt K."/>
            <person name="de Hoog G.S."/>
            <person name="Smith M.E."/>
            <person name="Heitman J."/>
            <person name="Vilgalys R."/>
            <person name="Stajich J.E."/>
        </authorList>
    </citation>
    <scope>NUCLEOTIDE SEQUENCE [LARGE SCALE GENOMIC DNA]</scope>
    <source>
        <strain evidence="3 4">LSU 92-RS-03</strain>
    </source>
</reference>
<dbReference type="Proteomes" id="UP000253551">
    <property type="component" value="Unassembled WGS sequence"/>
</dbReference>
<feature type="region of interest" description="Disordered" evidence="1">
    <location>
        <begin position="1"/>
        <end position="22"/>
    </location>
</feature>
<dbReference type="EMBL" id="PJQM01004705">
    <property type="protein sequence ID" value="RCH83562.1"/>
    <property type="molecule type" value="Genomic_DNA"/>
</dbReference>
<evidence type="ECO:0000313" key="4">
    <source>
        <dbReference type="Proteomes" id="UP000253551"/>
    </source>
</evidence>
<dbReference type="STRING" id="4846.A0A367J0U1"/>
<keyword evidence="4" id="KW-1185">Reference proteome</keyword>
<dbReference type="OrthoDB" id="6129702at2759"/>
<protein>
    <submittedName>
        <fullName evidence="3">Cytokinesis protein 3</fullName>
    </submittedName>
</protein>
<comment type="caution">
    <text evidence="3">The sequence shown here is derived from an EMBL/GenBank/DDBJ whole genome shotgun (WGS) entry which is preliminary data.</text>
</comment>
<feature type="domain" description="CYK3 C-terminal Ig-like" evidence="2">
    <location>
        <begin position="556"/>
        <end position="649"/>
    </location>
</feature>
<dbReference type="InterPro" id="IPR056409">
    <property type="entry name" value="Ig_CYK3_C"/>
</dbReference>
<evidence type="ECO:0000256" key="1">
    <source>
        <dbReference type="SAM" id="MobiDB-lite"/>
    </source>
</evidence>
<dbReference type="InterPro" id="IPR052557">
    <property type="entry name" value="CAP/Cytokinesis_protein"/>
</dbReference>
<dbReference type="PANTHER" id="PTHR46333:SF2">
    <property type="entry name" value="CYTOKINESIS PROTEIN 3"/>
    <property type="match status" value="1"/>
</dbReference>
<sequence length="653" mass="76253">VPDYRISLGNNETQTSNRPNYTHNEPIIHQKIHRKPVPALRAKPQSKGFTVSPIKINSQVERQEALLPPSGIQYEKKENKFSFQDLNVVRPVEKNANFWYPRTGKENEPLKRSISKKIRELLQPHRTQLEEASKFQHEADSKMNLCRSKTPQLGYEHNPFRILRYTSDMTDKTRLHFQESHFAQIDIYASTVQQRGPLLTPTILSQKFLVRPYKRDLFRLRALFIWIVQNIRPEYHQKRNDLILLQKQQAYLIQYQKQIEKPSLLKQKLSKTPQEEENEPCLMDKLDSIDLLQEEALLLATHFRESPEKVLGKRTCQSAFGMAHLFTDMAIAAGFEDTQVVYGYLKGCYREEQPLPINHAWCAVNIEGEYRFIDCWMASPFHPHNDNKMEPHWFLTEPLDMIMTHLPEKRKEQHLSRSITHHAFFSVPYVRNVFFWHKMFVIDYITHQSEEDGIIYISIQMLPETSCYVEIEAENGIVARGLAQCFKDENEDRLCKIKAVLPIGHTQGWLKIYAGPKALQNGSNLQVIQKNHYKLALCMKVTADQPSSGFDFVKLHTDHNDFYIQEPQCYQLYPLQTYHFTIKGSRPSYRATHHKLAIKSPNGKLHKLMYQPQDQLYEAAVKVSGAGKWSLICLLHHTGGWYTVAEWRCSIPE</sequence>
<evidence type="ECO:0000259" key="2">
    <source>
        <dbReference type="Pfam" id="PF24584"/>
    </source>
</evidence>
<accession>A0A367J0U1</accession>
<feature type="compositionally biased region" description="Polar residues" evidence="1">
    <location>
        <begin position="8"/>
        <end position="22"/>
    </location>
</feature>
<name>A0A367J0U1_RHIST</name>
<dbReference type="PANTHER" id="PTHR46333">
    <property type="entry name" value="CYTOKINESIS PROTEIN 3"/>
    <property type="match status" value="1"/>
</dbReference>
<gene>
    <name evidence="3" type="primary">CYK3</name>
    <name evidence="3" type="ORF">CU098_000955</name>
</gene>
<dbReference type="GO" id="GO:0110085">
    <property type="term" value="C:mitotic actomyosin contractile ring"/>
    <property type="evidence" value="ECO:0007669"/>
    <property type="project" value="TreeGrafter"/>
</dbReference>
<proteinExistence type="predicted"/>